<evidence type="ECO:0000313" key="6">
    <source>
        <dbReference type="Proteomes" id="UP000828390"/>
    </source>
</evidence>
<dbReference type="GO" id="GO:0042981">
    <property type="term" value="P:regulation of apoptotic process"/>
    <property type="evidence" value="ECO:0007669"/>
    <property type="project" value="InterPro"/>
</dbReference>
<dbReference type="InterPro" id="IPR047163">
    <property type="entry name" value="ASPP1/2"/>
</dbReference>
<evidence type="ECO:0000256" key="2">
    <source>
        <dbReference type="ARBA" id="ARBA00022737"/>
    </source>
</evidence>
<evidence type="ECO:0000256" key="4">
    <source>
        <dbReference type="ARBA" id="ARBA00023242"/>
    </source>
</evidence>
<dbReference type="PANTHER" id="PTHR24131">
    <property type="entry name" value="APOPTOSIS-STIMULATING OF P53 PROTEIN"/>
    <property type="match status" value="1"/>
</dbReference>
<dbReference type="PANTHER" id="PTHR24131:SF10">
    <property type="entry name" value="ANKYRIN-REPEAT, SH3-DOMAIN, AND PROLINE-RICH-REGION CONTAINING PROTEIN, ISOFORM B"/>
    <property type="match status" value="1"/>
</dbReference>
<evidence type="ECO:0000313" key="5">
    <source>
        <dbReference type="EMBL" id="KAH3846472.1"/>
    </source>
</evidence>
<keyword evidence="2" id="KW-0677">Repeat</keyword>
<evidence type="ECO:0000256" key="3">
    <source>
        <dbReference type="ARBA" id="ARBA00023043"/>
    </source>
</evidence>
<dbReference type="GO" id="GO:0005634">
    <property type="term" value="C:nucleus"/>
    <property type="evidence" value="ECO:0007669"/>
    <property type="project" value="UniProtKB-SubCell"/>
</dbReference>
<comment type="subcellular location">
    <subcellularLocation>
        <location evidence="1">Nucleus</location>
    </subcellularLocation>
</comment>
<dbReference type="EMBL" id="JAIWYP010000003">
    <property type="protein sequence ID" value="KAH3846472.1"/>
    <property type="molecule type" value="Genomic_DNA"/>
</dbReference>
<name>A0A9D4KUP6_DREPO</name>
<protein>
    <submittedName>
        <fullName evidence="5">Uncharacterized protein</fullName>
    </submittedName>
</protein>
<gene>
    <name evidence="5" type="ORF">DPMN_088773</name>
</gene>
<comment type="caution">
    <text evidence="5">The sequence shown here is derived from an EMBL/GenBank/DDBJ whole genome shotgun (WGS) entry which is preliminary data.</text>
</comment>
<reference evidence="5" key="1">
    <citation type="journal article" date="2019" name="bioRxiv">
        <title>The Genome of the Zebra Mussel, Dreissena polymorpha: A Resource for Invasive Species Research.</title>
        <authorList>
            <person name="McCartney M.A."/>
            <person name="Auch B."/>
            <person name="Kono T."/>
            <person name="Mallez S."/>
            <person name="Zhang Y."/>
            <person name="Obille A."/>
            <person name="Becker A."/>
            <person name="Abrahante J.E."/>
            <person name="Garbe J."/>
            <person name="Badalamenti J.P."/>
            <person name="Herman A."/>
            <person name="Mangelson H."/>
            <person name="Liachko I."/>
            <person name="Sullivan S."/>
            <person name="Sone E.D."/>
            <person name="Koren S."/>
            <person name="Silverstein K.A.T."/>
            <person name="Beckman K.B."/>
            <person name="Gohl D.M."/>
        </authorList>
    </citation>
    <scope>NUCLEOTIDE SEQUENCE</scope>
    <source>
        <strain evidence="5">Duluth1</strain>
        <tissue evidence="5">Whole animal</tissue>
    </source>
</reference>
<dbReference type="GO" id="GO:0002039">
    <property type="term" value="F:p53 binding"/>
    <property type="evidence" value="ECO:0007669"/>
    <property type="project" value="InterPro"/>
</dbReference>
<keyword evidence="4" id="KW-0539">Nucleus</keyword>
<organism evidence="5 6">
    <name type="scientific">Dreissena polymorpha</name>
    <name type="common">Zebra mussel</name>
    <name type="synonym">Mytilus polymorpha</name>
    <dbReference type="NCBI Taxonomy" id="45954"/>
    <lineage>
        <taxon>Eukaryota</taxon>
        <taxon>Metazoa</taxon>
        <taxon>Spiralia</taxon>
        <taxon>Lophotrochozoa</taxon>
        <taxon>Mollusca</taxon>
        <taxon>Bivalvia</taxon>
        <taxon>Autobranchia</taxon>
        <taxon>Heteroconchia</taxon>
        <taxon>Euheterodonta</taxon>
        <taxon>Imparidentia</taxon>
        <taxon>Neoheterodontei</taxon>
        <taxon>Myida</taxon>
        <taxon>Dreissenoidea</taxon>
        <taxon>Dreissenidae</taxon>
        <taxon>Dreissena</taxon>
    </lineage>
</organism>
<evidence type="ECO:0000256" key="1">
    <source>
        <dbReference type="ARBA" id="ARBA00004123"/>
    </source>
</evidence>
<proteinExistence type="predicted"/>
<sequence>MEVITFYQLFPTITDYELESIKALFNEKEKELALAVTKVEEMTRQLEEIRSGRVKSSTNTQSPAALAELEKLKKSLWYVLSICFPQHLSELGKSCRFDYNWEIGV</sequence>
<dbReference type="AlphaFoldDB" id="A0A9D4KUP6"/>
<dbReference type="Proteomes" id="UP000828390">
    <property type="component" value="Unassembled WGS sequence"/>
</dbReference>
<keyword evidence="3" id="KW-0040">ANK repeat</keyword>
<accession>A0A9D4KUP6</accession>
<keyword evidence="6" id="KW-1185">Reference proteome</keyword>
<reference evidence="5" key="2">
    <citation type="submission" date="2020-11" db="EMBL/GenBank/DDBJ databases">
        <authorList>
            <person name="McCartney M.A."/>
            <person name="Auch B."/>
            <person name="Kono T."/>
            <person name="Mallez S."/>
            <person name="Becker A."/>
            <person name="Gohl D.M."/>
            <person name="Silverstein K.A.T."/>
            <person name="Koren S."/>
            <person name="Bechman K.B."/>
            <person name="Herman A."/>
            <person name="Abrahante J.E."/>
            <person name="Garbe J."/>
        </authorList>
    </citation>
    <scope>NUCLEOTIDE SEQUENCE</scope>
    <source>
        <strain evidence="5">Duluth1</strain>
        <tissue evidence="5">Whole animal</tissue>
    </source>
</reference>